<organism evidence="2 3">
    <name type="scientific">Steinernema glaseri</name>
    <dbReference type="NCBI Taxonomy" id="37863"/>
    <lineage>
        <taxon>Eukaryota</taxon>
        <taxon>Metazoa</taxon>
        <taxon>Ecdysozoa</taxon>
        <taxon>Nematoda</taxon>
        <taxon>Chromadorea</taxon>
        <taxon>Rhabditida</taxon>
        <taxon>Tylenchina</taxon>
        <taxon>Panagrolaimomorpha</taxon>
        <taxon>Strongyloidoidea</taxon>
        <taxon>Steinernematidae</taxon>
        <taxon>Steinernema</taxon>
    </lineage>
</organism>
<dbReference type="AlphaFoldDB" id="A0A1I8A3Z7"/>
<accession>A0A1I8A3Z7</accession>
<name>A0A1I8A3Z7_9BILA</name>
<dbReference type="Proteomes" id="UP000095287">
    <property type="component" value="Unplaced"/>
</dbReference>
<evidence type="ECO:0000313" key="3">
    <source>
        <dbReference type="WBParaSite" id="L893_g32777.t1"/>
    </source>
</evidence>
<reference evidence="3" key="1">
    <citation type="submission" date="2016-11" db="UniProtKB">
        <authorList>
            <consortium name="WormBaseParasite"/>
        </authorList>
    </citation>
    <scope>IDENTIFICATION</scope>
</reference>
<keyword evidence="2" id="KW-1185">Reference proteome</keyword>
<evidence type="ECO:0000256" key="1">
    <source>
        <dbReference type="SAM" id="MobiDB-lite"/>
    </source>
</evidence>
<dbReference type="WBParaSite" id="L893_g32777.t1">
    <property type="protein sequence ID" value="L893_g32777.t1"/>
    <property type="gene ID" value="L893_g32777"/>
</dbReference>
<sequence>MLCVSSDHSTIHLFSLQKPLKRSNSKKLENYIKGDVSFSRFHIQATSSKNKLPAVVSKCAFSSDPNSIVGQFLLRIFATNLCPETERSSEPSSFSGVHGRKLLQVPLRQREGSVHSPNVLPLPRDGKLTG</sequence>
<proteinExistence type="predicted"/>
<evidence type="ECO:0000313" key="2">
    <source>
        <dbReference type="Proteomes" id="UP000095287"/>
    </source>
</evidence>
<feature type="region of interest" description="Disordered" evidence="1">
    <location>
        <begin position="106"/>
        <end position="130"/>
    </location>
</feature>
<protein>
    <submittedName>
        <fullName evidence="3">WD_REPEATS_REGION domain-containing protein</fullName>
    </submittedName>
</protein>